<dbReference type="SUPFAM" id="SSF46894">
    <property type="entry name" value="C-terminal effector domain of the bipartite response regulators"/>
    <property type="match status" value="1"/>
</dbReference>
<protein>
    <submittedName>
        <fullName evidence="11">DNA-binding response OmpR family regulator</fullName>
    </submittedName>
</protein>
<keyword evidence="4" id="KW-0805">Transcription regulation</keyword>
<dbReference type="InterPro" id="IPR036388">
    <property type="entry name" value="WH-like_DNA-bd_sf"/>
</dbReference>
<dbReference type="CDD" id="cd00383">
    <property type="entry name" value="trans_reg_C"/>
    <property type="match status" value="1"/>
</dbReference>
<feature type="modified residue" description="4-aspartylphosphate" evidence="7">
    <location>
        <position position="53"/>
    </location>
</feature>
<dbReference type="Gene3D" id="3.40.50.2300">
    <property type="match status" value="1"/>
</dbReference>
<keyword evidence="2 7" id="KW-0597">Phosphoprotein</keyword>
<evidence type="ECO:0000313" key="12">
    <source>
        <dbReference type="Proteomes" id="UP001179280"/>
    </source>
</evidence>
<dbReference type="SMART" id="SM00862">
    <property type="entry name" value="Trans_reg_C"/>
    <property type="match status" value="1"/>
</dbReference>
<dbReference type="Pfam" id="PF00072">
    <property type="entry name" value="Response_reg"/>
    <property type="match status" value="1"/>
</dbReference>
<feature type="domain" description="Response regulatory" evidence="9">
    <location>
        <begin position="4"/>
        <end position="117"/>
    </location>
</feature>
<dbReference type="PANTHER" id="PTHR48111">
    <property type="entry name" value="REGULATOR OF RPOS"/>
    <property type="match status" value="1"/>
</dbReference>
<dbReference type="GO" id="GO:0003677">
    <property type="term" value="F:DNA binding"/>
    <property type="evidence" value="ECO:0007669"/>
    <property type="project" value="UniProtKB-KW"/>
</dbReference>
<dbReference type="SMART" id="SM00448">
    <property type="entry name" value="REC"/>
    <property type="match status" value="1"/>
</dbReference>
<dbReference type="InterPro" id="IPR039420">
    <property type="entry name" value="WalR-like"/>
</dbReference>
<dbReference type="PROSITE" id="PS50110">
    <property type="entry name" value="RESPONSE_REGULATORY"/>
    <property type="match status" value="1"/>
</dbReference>
<comment type="subcellular location">
    <subcellularLocation>
        <location evidence="1">Cytoplasm</location>
    </subcellularLocation>
</comment>
<keyword evidence="12" id="KW-1185">Reference proteome</keyword>
<feature type="domain" description="OmpR/PhoB-type" evidence="10">
    <location>
        <begin position="129"/>
        <end position="227"/>
    </location>
</feature>
<evidence type="ECO:0000259" key="10">
    <source>
        <dbReference type="PROSITE" id="PS51755"/>
    </source>
</evidence>
<dbReference type="Pfam" id="PF00486">
    <property type="entry name" value="Trans_reg_C"/>
    <property type="match status" value="1"/>
</dbReference>
<dbReference type="SUPFAM" id="SSF52172">
    <property type="entry name" value="CheY-like"/>
    <property type="match status" value="1"/>
</dbReference>
<reference evidence="11" key="1">
    <citation type="submission" date="2021-01" db="EMBL/GenBank/DDBJ databases">
        <title>Genomic Encyclopedia of Type Strains, Phase IV (KMG-IV): sequencing the most valuable type-strain genomes for metagenomic binning, comparative biology and taxonomic classification.</title>
        <authorList>
            <person name="Goeker M."/>
        </authorList>
    </citation>
    <scope>NUCLEOTIDE SEQUENCE</scope>
    <source>
        <strain evidence="11">DSM 21943</strain>
    </source>
</reference>
<evidence type="ECO:0000256" key="5">
    <source>
        <dbReference type="ARBA" id="ARBA00023125"/>
    </source>
</evidence>
<dbReference type="InterPro" id="IPR001789">
    <property type="entry name" value="Sig_transdc_resp-reg_receiver"/>
</dbReference>
<accession>A0ABS2SR10</accession>
<keyword evidence="3" id="KW-0902">Two-component regulatory system</keyword>
<dbReference type="InterPro" id="IPR001867">
    <property type="entry name" value="OmpR/PhoB-type_DNA-bd"/>
</dbReference>
<dbReference type="InterPro" id="IPR016032">
    <property type="entry name" value="Sig_transdc_resp-reg_C-effctor"/>
</dbReference>
<evidence type="ECO:0000313" key="11">
    <source>
        <dbReference type="EMBL" id="MBM7837461.1"/>
    </source>
</evidence>
<name>A0ABS2SR10_9BACI</name>
<evidence type="ECO:0000259" key="9">
    <source>
        <dbReference type="PROSITE" id="PS50110"/>
    </source>
</evidence>
<evidence type="ECO:0000256" key="6">
    <source>
        <dbReference type="ARBA" id="ARBA00023163"/>
    </source>
</evidence>
<dbReference type="EMBL" id="JAFBCV010000001">
    <property type="protein sequence ID" value="MBM7837461.1"/>
    <property type="molecule type" value="Genomic_DNA"/>
</dbReference>
<proteinExistence type="predicted"/>
<evidence type="ECO:0000256" key="4">
    <source>
        <dbReference type="ARBA" id="ARBA00023015"/>
    </source>
</evidence>
<dbReference type="Gene3D" id="6.10.250.690">
    <property type="match status" value="1"/>
</dbReference>
<dbReference type="Proteomes" id="UP001179280">
    <property type="component" value="Unassembled WGS sequence"/>
</dbReference>
<sequence length="230" mass="26499">MTKKIVIVEDDQRLSDLLREKLTRFQFDVVCHDGSSDLLFLIEKESPSLILLDVNLPSFDGFYWCNQIRLKTTCPILFISARDSNQDQVRALENGGDDYITKPFATELLVAKVRSHLRRSYGAYAETKEQAIICEELILYKKKLLVEFKQERSPLSYKEANLLELVMSSYPEVVDRKKILATLWDESEFIDENTLSVNVTRVRKQLNSIKAPHQIIAVRGVGYRLKVGEP</sequence>
<evidence type="ECO:0000256" key="7">
    <source>
        <dbReference type="PROSITE-ProRule" id="PRU00169"/>
    </source>
</evidence>
<evidence type="ECO:0000256" key="2">
    <source>
        <dbReference type="ARBA" id="ARBA00022553"/>
    </source>
</evidence>
<dbReference type="InterPro" id="IPR011006">
    <property type="entry name" value="CheY-like_superfamily"/>
</dbReference>
<evidence type="ECO:0000256" key="3">
    <source>
        <dbReference type="ARBA" id="ARBA00023012"/>
    </source>
</evidence>
<organism evidence="11 12">
    <name type="scientific">Shouchella xiaoxiensis</name>
    <dbReference type="NCBI Taxonomy" id="766895"/>
    <lineage>
        <taxon>Bacteria</taxon>
        <taxon>Bacillati</taxon>
        <taxon>Bacillota</taxon>
        <taxon>Bacilli</taxon>
        <taxon>Bacillales</taxon>
        <taxon>Bacillaceae</taxon>
        <taxon>Shouchella</taxon>
    </lineage>
</organism>
<evidence type="ECO:0000256" key="8">
    <source>
        <dbReference type="PROSITE-ProRule" id="PRU01091"/>
    </source>
</evidence>
<dbReference type="Gene3D" id="1.10.10.10">
    <property type="entry name" value="Winged helix-like DNA-binding domain superfamily/Winged helix DNA-binding domain"/>
    <property type="match status" value="1"/>
</dbReference>
<feature type="DNA-binding region" description="OmpR/PhoB-type" evidence="8">
    <location>
        <begin position="129"/>
        <end position="227"/>
    </location>
</feature>
<comment type="caution">
    <text evidence="11">The sequence shown here is derived from an EMBL/GenBank/DDBJ whole genome shotgun (WGS) entry which is preliminary data.</text>
</comment>
<dbReference type="PROSITE" id="PS51755">
    <property type="entry name" value="OMPR_PHOB"/>
    <property type="match status" value="1"/>
</dbReference>
<keyword evidence="5 8" id="KW-0238">DNA-binding</keyword>
<gene>
    <name evidence="11" type="ORF">JOC54_000692</name>
</gene>
<keyword evidence="6" id="KW-0804">Transcription</keyword>
<evidence type="ECO:0000256" key="1">
    <source>
        <dbReference type="ARBA" id="ARBA00004496"/>
    </source>
</evidence>
<dbReference type="PANTHER" id="PTHR48111:SF31">
    <property type="entry name" value="TRANSCRIPTIONAL REGULATORY PROTEIN YXDJ"/>
    <property type="match status" value="1"/>
</dbReference>